<dbReference type="Pfam" id="PF16539">
    <property type="entry name" value="FlgT_M"/>
    <property type="match status" value="1"/>
</dbReference>
<feature type="domain" description="Flagellar assembly protein T middle" evidence="3">
    <location>
        <begin position="115"/>
        <end position="256"/>
    </location>
</feature>
<evidence type="ECO:0000313" key="5">
    <source>
        <dbReference type="EMBL" id="MZI91626.1"/>
    </source>
</evidence>
<protein>
    <submittedName>
        <fullName evidence="5">Flagellar basal-body protein</fullName>
    </submittedName>
</protein>
<feature type="domain" description="Flagellar assembly protein T C-terminal" evidence="2">
    <location>
        <begin position="299"/>
        <end position="375"/>
    </location>
</feature>
<evidence type="ECO:0000256" key="1">
    <source>
        <dbReference type="SAM" id="SignalP"/>
    </source>
</evidence>
<evidence type="ECO:0000259" key="2">
    <source>
        <dbReference type="Pfam" id="PF16538"/>
    </source>
</evidence>
<dbReference type="EMBL" id="WEKT01000001">
    <property type="protein sequence ID" value="MZI91626.1"/>
    <property type="molecule type" value="Genomic_DNA"/>
</dbReference>
<keyword evidence="5" id="KW-0969">Cilium</keyword>
<dbReference type="RefSeq" id="WP_161153136.1">
    <property type="nucleotide sequence ID" value="NZ_WEKT01000001.1"/>
</dbReference>
<evidence type="ECO:0000259" key="4">
    <source>
        <dbReference type="Pfam" id="PF16548"/>
    </source>
</evidence>
<keyword evidence="1" id="KW-0732">Signal</keyword>
<dbReference type="InterPro" id="IPR032370">
    <property type="entry name" value="FlgT_N"/>
</dbReference>
<dbReference type="Gene3D" id="3.30.1660.40">
    <property type="entry name" value="FlgT, N-terminal domain"/>
    <property type="match status" value="1"/>
</dbReference>
<proteinExistence type="predicted"/>
<dbReference type="Gene3D" id="2.40.10.410">
    <property type="entry name" value="FlgT, C-terminal domain"/>
    <property type="match status" value="1"/>
</dbReference>
<keyword evidence="5" id="KW-0282">Flagellum</keyword>
<reference evidence="5 6" key="1">
    <citation type="submission" date="2019-10" db="EMBL/GenBank/DDBJ databases">
        <title>Vibrio sp. nov. isolated from a shrimp pond.</title>
        <authorList>
            <person name="Gomez-Gil B."/>
            <person name="Enciso-Ibarra J."/>
            <person name="Enciso-Ibarra K."/>
            <person name="Bolan-Mejia C."/>
        </authorList>
    </citation>
    <scope>NUCLEOTIDE SEQUENCE [LARGE SCALE GENOMIC DNA]</scope>
    <source>
        <strain evidence="5 6">CAIM 722</strain>
    </source>
</reference>
<keyword evidence="6" id="KW-1185">Reference proteome</keyword>
<sequence>MKKIIFYLISICSALVVTPTAFAAWYEVTGSSPIVSSSDTARLHALEDALYKAVNFAGGDIGNISNVRTLLSTEKDEYQFSNNEIRTIKIERTRSHNNTMYVKARIDIYPSATGCHVNQYKKTLLISQFDIQTPQQAVMGQINDLNQDFAKVLSRQFELDSQSFVSLGLSQYTVNEKTPERIKMVAEDTGAQYIITGEITDLSATIEAANLTQYNINRQFALEMKVFDGKTGTRVFDKTYRQVAIWPFSRTSLVDTSSARFWQSSYGVMLQRLTRDIMLDLESNMACKITLPEVVAKFDNTVTISLGRIHGVKQGDKLELWHTASFIDQKGLPRTKVAKSDITLTVSRVFDHDAEAKIDQADLAGSVQIGDVMEKKLQNDF</sequence>
<organism evidence="5 6">
    <name type="scientific">Vibrio eleionomae</name>
    <dbReference type="NCBI Taxonomy" id="2653505"/>
    <lineage>
        <taxon>Bacteria</taxon>
        <taxon>Pseudomonadati</taxon>
        <taxon>Pseudomonadota</taxon>
        <taxon>Gammaproteobacteria</taxon>
        <taxon>Vibrionales</taxon>
        <taxon>Vibrionaceae</taxon>
        <taxon>Vibrio</taxon>
    </lineage>
</organism>
<comment type="caution">
    <text evidence="5">The sequence shown here is derived from an EMBL/GenBank/DDBJ whole genome shotgun (WGS) entry which is preliminary data.</text>
</comment>
<dbReference type="InterPro" id="IPR038165">
    <property type="entry name" value="FlgT_C_sf"/>
</dbReference>
<accession>A0A7X4RSL5</accession>
<name>A0A7X4RSL5_9VIBR</name>
<dbReference type="Pfam" id="PF16538">
    <property type="entry name" value="FlgT_C"/>
    <property type="match status" value="1"/>
</dbReference>
<dbReference type="Gene3D" id="3.40.50.10610">
    <property type="entry name" value="ABC-type transport auxiliary lipoprotein component"/>
    <property type="match status" value="1"/>
</dbReference>
<dbReference type="Pfam" id="PF16548">
    <property type="entry name" value="FlgT_N"/>
    <property type="match status" value="1"/>
</dbReference>
<dbReference type="AlphaFoldDB" id="A0A7X4RSL5"/>
<dbReference type="Proteomes" id="UP000462621">
    <property type="component" value="Unassembled WGS sequence"/>
</dbReference>
<evidence type="ECO:0000259" key="3">
    <source>
        <dbReference type="Pfam" id="PF16539"/>
    </source>
</evidence>
<gene>
    <name evidence="5" type="ORF">F9817_00190</name>
</gene>
<feature type="signal peptide" evidence="1">
    <location>
        <begin position="1"/>
        <end position="23"/>
    </location>
</feature>
<evidence type="ECO:0000313" key="6">
    <source>
        <dbReference type="Proteomes" id="UP000462621"/>
    </source>
</evidence>
<feature type="domain" description="Flagellar assembly protein T N-terminal" evidence="4">
    <location>
        <begin position="24"/>
        <end position="110"/>
    </location>
</feature>
<dbReference type="InterPro" id="IPR032386">
    <property type="entry name" value="FlgT_M"/>
</dbReference>
<keyword evidence="5" id="KW-0966">Cell projection</keyword>
<dbReference type="InterPro" id="IPR038180">
    <property type="entry name" value="FlgT_N_sf"/>
</dbReference>
<dbReference type="InterPro" id="IPR032388">
    <property type="entry name" value="FlgT_C"/>
</dbReference>
<feature type="chain" id="PRO_5030693352" evidence="1">
    <location>
        <begin position="24"/>
        <end position="381"/>
    </location>
</feature>